<protein>
    <submittedName>
        <fullName evidence="4">Myo-inositol-1-phosphate synthase</fullName>
    </submittedName>
</protein>
<dbReference type="RefSeq" id="WP_207155280.1">
    <property type="nucleotide sequence ID" value="NZ_AP024484.1"/>
</dbReference>
<feature type="transmembrane region" description="Helical" evidence="2">
    <location>
        <begin position="13"/>
        <end position="34"/>
    </location>
</feature>
<evidence type="ECO:0000256" key="1">
    <source>
        <dbReference type="ARBA" id="ARBA00010813"/>
    </source>
</evidence>
<dbReference type="PANTHER" id="PTHR11510">
    <property type="entry name" value="MYO-INOSITOL-1 PHOSPHATE SYNTHASE"/>
    <property type="match status" value="1"/>
</dbReference>
<dbReference type="Gene3D" id="3.30.360.10">
    <property type="entry name" value="Dihydrodipicolinate Reductase, domain 2"/>
    <property type="match status" value="1"/>
</dbReference>
<accession>A0ABM7NXI7</accession>
<dbReference type="Proteomes" id="UP001319045">
    <property type="component" value="Chromosome"/>
</dbReference>
<proteinExistence type="inferred from homology"/>
<gene>
    <name evidence="4" type="ORF">prwr041_10150</name>
</gene>
<evidence type="ECO:0000313" key="5">
    <source>
        <dbReference type="Proteomes" id="UP001319045"/>
    </source>
</evidence>
<feature type="domain" description="Myo-inositol-1-phosphate synthase GAPDH-like" evidence="3">
    <location>
        <begin position="249"/>
        <end position="361"/>
    </location>
</feature>
<dbReference type="InterPro" id="IPR036291">
    <property type="entry name" value="NAD(P)-bd_dom_sf"/>
</dbReference>
<dbReference type="PIRSF" id="PIRSF015578">
    <property type="entry name" value="Myoinos-ppht_syn"/>
    <property type="match status" value="1"/>
</dbReference>
<comment type="similarity">
    <text evidence="1">Belongs to the myo-inositol 1-phosphate synthase family.</text>
</comment>
<dbReference type="Pfam" id="PF01658">
    <property type="entry name" value="Inos-1-P_synth"/>
    <property type="match status" value="1"/>
</dbReference>
<name>A0ABM7NXI7_9BACT</name>
<dbReference type="Pfam" id="PF07994">
    <property type="entry name" value="NAD_binding_5"/>
    <property type="match status" value="1"/>
</dbReference>
<dbReference type="EMBL" id="AP024484">
    <property type="protein sequence ID" value="BCS85122.1"/>
    <property type="molecule type" value="Genomic_DNA"/>
</dbReference>
<dbReference type="InterPro" id="IPR002587">
    <property type="entry name" value="Myo-inos-1-P_Synthase"/>
</dbReference>
<dbReference type="SUPFAM" id="SSF51735">
    <property type="entry name" value="NAD(P)-binding Rossmann-fold domains"/>
    <property type="match status" value="1"/>
</dbReference>
<dbReference type="InterPro" id="IPR013021">
    <property type="entry name" value="Myo-inos-1-P_Synthase_GAPDH"/>
</dbReference>
<evidence type="ECO:0000259" key="3">
    <source>
        <dbReference type="Pfam" id="PF01658"/>
    </source>
</evidence>
<evidence type="ECO:0000256" key="2">
    <source>
        <dbReference type="SAM" id="Phobius"/>
    </source>
</evidence>
<keyword evidence="2" id="KW-0472">Membrane</keyword>
<evidence type="ECO:0000313" key="4">
    <source>
        <dbReference type="EMBL" id="BCS85122.1"/>
    </source>
</evidence>
<keyword evidence="2" id="KW-0812">Transmembrane</keyword>
<organism evidence="4 5">
    <name type="scientific">Prevotella herbatica</name>
    <dbReference type="NCBI Taxonomy" id="2801997"/>
    <lineage>
        <taxon>Bacteria</taxon>
        <taxon>Pseudomonadati</taxon>
        <taxon>Bacteroidota</taxon>
        <taxon>Bacteroidia</taxon>
        <taxon>Bacteroidales</taxon>
        <taxon>Prevotellaceae</taxon>
        <taxon>Prevotella</taxon>
    </lineage>
</organism>
<sequence length="435" mass="48978">MKLTNVKPADGKLGIMVVGCGAVATTFMTGVLMARKGLAKPVGSMTQYDKIRVGKGNDKKYLHYSDIVPLAKLNDIVFGTWDIYPQNAYQSAIYAEVLKEKDINPVREELEKIVPMKAAFDHNYAKRLDGDNVKDCKNRWEMMEGIRKDIRDFKAKNNCSRIVVIWAASTEIYVPEYEPIHGTLASLEKAMKDDDREHIAPSMCYAYAALSEEAPFIMGAPNTTVDIPAMWELAEKTKMPIAGKDFKTGQTLVKSGFAPIIGTRCLGLNGWFSTNILGNRDGLVLDEPANFRTKEVSKLSTLETILKSDDQPDLYGNVYHKVRINYYPPRNDNKEGWDNIDIFGWMGYPMQIKINFLCRDSILAAPLLLDLTLLSDLAARAGKFGIQRFLSFFLKSPMHDYTKGEEAVNNLFEQYTILKNAIREMGGYEADQEVD</sequence>
<keyword evidence="2" id="KW-1133">Transmembrane helix</keyword>
<keyword evidence="5" id="KW-1185">Reference proteome</keyword>
<dbReference type="SUPFAM" id="SSF55347">
    <property type="entry name" value="Glyceraldehyde-3-phosphate dehydrogenase-like, C-terminal domain"/>
    <property type="match status" value="1"/>
</dbReference>
<dbReference type="Gene3D" id="3.40.50.720">
    <property type="entry name" value="NAD(P)-binding Rossmann-like Domain"/>
    <property type="match status" value="1"/>
</dbReference>
<reference evidence="4 5" key="1">
    <citation type="journal article" date="2022" name="Int. J. Syst. Evol. Microbiol.">
        <title>Prevotella herbatica sp. nov., a plant polysaccharide-decomposing anaerobic bacterium isolated from a methanogenic reactor.</title>
        <authorList>
            <person name="Uek A."/>
            <person name="Tonouchi A."/>
            <person name="Kaku N."/>
            <person name="Ueki K."/>
        </authorList>
    </citation>
    <scope>NUCLEOTIDE SEQUENCE [LARGE SCALE GENOMIC DNA]</scope>
    <source>
        <strain evidence="4 5">WR041</strain>
    </source>
</reference>